<accession>A0ABU8VYY9</accession>
<gene>
    <name evidence="3" type="ORF">WKW80_12405</name>
</gene>
<dbReference type="Proteomes" id="UP001363010">
    <property type="component" value="Unassembled WGS sequence"/>
</dbReference>
<name>A0ABU8VYY9_9BURK</name>
<dbReference type="SMART" id="SM00849">
    <property type="entry name" value="Lactamase_B"/>
    <property type="match status" value="1"/>
</dbReference>
<evidence type="ECO:0000313" key="3">
    <source>
        <dbReference type="EMBL" id="MEJ8822823.1"/>
    </source>
</evidence>
<dbReference type="Gene3D" id="3.60.15.10">
    <property type="entry name" value="Ribonuclease Z/Hydroxyacylglutathione hydrolase-like"/>
    <property type="match status" value="1"/>
</dbReference>
<reference evidence="3 4" key="1">
    <citation type="submission" date="2024-03" db="EMBL/GenBank/DDBJ databases">
        <title>Novel species of the genus Variovorax.</title>
        <authorList>
            <person name="Liu Q."/>
            <person name="Xin Y.-H."/>
        </authorList>
    </citation>
    <scope>NUCLEOTIDE SEQUENCE [LARGE SCALE GENOMIC DNA]</scope>
    <source>
        <strain evidence="3 4">KACC 18501</strain>
    </source>
</reference>
<evidence type="ECO:0000256" key="1">
    <source>
        <dbReference type="ARBA" id="ARBA00005250"/>
    </source>
</evidence>
<evidence type="ECO:0000313" key="4">
    <source>
        <dbReference type="Proteomes" id="UP001363010"/>
    </source>
</evidence>
<proteinExistence type="inferred from homology"/>
<dbReference type="PANTHER" id="PTHR42951">
    <property type="entry name" value="METALLO-BETA-LACTAMASE DOMAIN-CONTAINING"/>
    <property type="match status" value="1"/>
</dbReference>
<dbReference type="InterPro" id="IPR036866">
    <property type="entry name" value="RibonucZ/Hydroxyglut_hydro"/>
</dbReference>
<sequence>MVQGMAGGVDTHTLGRVGNAGFIVGETGVLAIDTGTSYRHGEALLATIRGVTDKPIRLALVTHAQKDFLFGAAAFRTRGIPVLMHRKAAALMASRCERCLRMLKETLGEEEMTGTVMFTPDQQFDETQTLDTIGRPVRLLYFGHSSGPGDVAVLDTQSGVMFAGGLLDQARVPDAMDGDLDGWLGALHSLRQLPVQVIVPGHGARTTVAAIDAQQRYLTQLRARVAQLLQGGTALSDVPNAAALPEFAGWDQYETLNGKNASTLFVRMQRDQLN</sequence>
<feature type="domain" description="Metallo-beta-lactamase" evidence="2">
    <location>
        <begin position="17"/>
        <end position="202"/>
    </location>
</feature>
<protein>
    <submittedName>
        <fullName evidence="3">MBL fold metallo-hydrolase</fullName>
    </submittedName>
</protein>
<comment type="caution">
    <text evidence="3">The sequence shown here is derived from an EMBL/GenBank/DDBJ whole genome shotgun (WGS) entry which is preliminary data.</text>
</comment>
<dbReference type="EMBL" id="JBBKZV010000006">
    <property type="protein sequence ID" value="MEJ8822823.1"/>
    <property type="molecule type" value="Genomic_DNA"/>
</dbReference>
<keyword evidence="4" id="KW-1185">Reference proteome</keyword>
<dbReference type="SUPFAM" id="SSF56281">
    <property type="entry name" value="Metallo-hydrolase/oxidoreductase"/>
    <property type="match status" value="1"/>
</dbReference>
<dbReference type="InterPro" id="IPR001279">
    <property type="entry name" value="Metallo-B-lactamas"/>
</dbReference>
<dbReference type="RefSeq" id="WP_340363870.1">
    <property type="nucleotide sequence ID" value="NZ_JBBKZV010000006.1"/>
</dbReference>
<dbReference type="CDD" id="cd16282">
    <property type="entry name" value="metallo-hydrolase-like_MBL-fold"/>
    <property type="match status" value="1"/>
</dbReference>
<organism evidence="3 4">
    <name type="scientific">Variovorax humicola</name>
    <dbReference type="NCBI Taxonomy" id="1769758"/>
    <lineage>
        <taxon>Bacteria</taxon>
        <taxon>Pseudomonadati</taxon>
        <taxon>Pseudomonadota</taxon>
        <taxon>Betaproteobacteria</taxon>
        <taxon>Burkholderiales</taxon>
        <taxon>Comamonadaceae</taxon>
        <taxon>Variovorax</taxon>
    </lineage>
</organism>
<comment type="similarity">
    <text evidence="1">Belongs to the metallo-beta-lactamase superfamily. Class-B beta-lactamase family.</text>
</comment>
<dbReference type="PANTHER" id="PTHR42951:SF4">
    <property type="entry name" value="ACYL-COENZYME A THIOESTERASE MBLAC2"/>
    <property type="match status" value="1"/>
</dbReference>
<evidence type="ECO:0000259" key="2">
    <source>
        <dbReference type="SMART" id="SM00849"/>
    </source>
</evidence>
<dbReference type="Pfam" id="PF00753">
    <property type="entry name" value="Lactamase_B"/>
    <property type="match status" value="1"/>
</dbReference>
<dbReference type="InterPro" id="IPR050855">
    <property type="entry name" value="NDM-1-like"/>
</dbReference>